<dbReference type="InterPro" id="IPR013708">
    <property type="entry name" value="Shikimate_DH-bd_N"/>
</dbReference>
<feature type="binding site" evidence="8">
    <location>
        <position position="88"/>
    </location>
    <ligand>
        <name>shikimate</name>
        <dbReference type="ChEBI" id="CHEBI:36208"/>
    </ligand>
</feature>
<evidence type="ECO:0000259" key="10">
    <source>
        <dbReference type="Pfam" id="PF08501"/>
    </source>
</evidence>
<evidence type="ECO:0000313" key="13">
    <source>
        <dbReference type="Proteomes" id="UP000823485"/>
    </source>
</evidence>
<gene>
    <name evidence="8" type="primary">aroE</name>
    <name evidence="12" type="ORF">JOC94_003358</name>
</gene>
<dbReference type="InterPro" id="IPR011342">
    <property type="entry name" value="Shikimate_DH"/>
</dbReference>
<keyword evidence="13" id="KW-1185">Reference proteome</keyword>
<dbReference type="NCBIfam" id="NF001319">
    <property type="entry name" value="PRK00258.3-3"/>
    <property type="match status" value="1"/>
</dbReference>
<dbReference type="InterPro" id="IPR036291">
    <property type="entry name" value="NAD(P)-bd_dom_sf"/>
</dbReference>
<evidence type="ECO:0000256" key="8">
    <source>
        <dbReference type="HAMAP-Rule" id="MF_00222"/>
    </source>
</evidence>
<dbReference type="NCBIfam" id="TIGR00507">
    <property type="entry name" value="aroE"/>
    <property type="match status" value="1"/>
</dbReference>
<evidence type="ECO:0000256" key="2">
    <source>
        <dbReference type="ARBA" id="ARBA00012962"/>
    </source>
</evidence>
<dbReference type="CDD" id="cd01065">
    <property type="entry name" value="NAD_bind_Shikimate_DH"/>
    <property type="match status" value="1"/>
</dbReference>
<dbReference type="InterPro" id="IPR046346">
    <property type="entry name" value="Aminoacid_DH-like_N_sf"/>
</dbReference>
<evidence type="ECO:0000256" key="7">
    <source>
        <dbReference type="ARBA" id="ARBA00049442"/>
    </source>
</evidence>
<evidence type="ECO:0000259" key="9">
    <source>
        <dbReference type="Pfam" id="PF01488"/>
    </source>
</evidence>
<sequence>MLKKLYGIIGDPVHQSLSPQMHNQEFEKLRIHAYYHPFRIAKEDLAVAIKGMKVMGVQGFNVTVPHKLAVMPLLDEIDPLAQKIGAVNTVVRKGEKFVGYNTDGMGFVRALQMDWKEDLAGESALVIGAGGAAQAIYFSLLSVGVKHIDICNRTVEKAEAMIDSSSSDTSSRALTLAEAEEEMGNYSFVIQTTSIGMASTEGKSPVSLDRLNAGAFVSDIIYNPGQTEFLKQAALKGAKTQNGVGMLVHQGVLAFEKWTGITPDVQRMTEVVTAHIGG</sequence>
<keyword evidence="5 8" id="KW-0560">Oxidoreductase</keyword>
<evidence type="ECO:0000256" key="3">
    <source>
        <dbReference type="ARBA" id="ARBA00022605"/>
    </source>
</evidence>
<dbReference type="EC" id="1.1.1.25" evidence="2 8"/>
<comment type="similarity">
    <text evidence="8">Belongs to the shikimate dehydrogenase family.</text>
</comment>
<dbReference type="PANTHER" id="PTHR21089:SF1">
    <property type="entry name" value="BIFUNCTIONAL 3-DEHYDROQUINATE DEHYDRATASE_SHIKIMATE DEHYDROGENASE, CHLOROPLASTIC"/>
    <property type="match status" value="1"/>
</dbReference>
<keyword evidence="6 8" id="KW-0057">Aromatic amino acid biosynthesis</keyword>
<feature type="binding site" evidence="8">
    <location>
        <begin position="16"/>
        <end position="18"/>
    </location>
    <ligand>
        <name>shikimate</name>
        <dbReference type="ChEBI" id="CHEBI:36208"/>
    </ligand>
</feature>
<accession>A0ABS2RBX7</accession>
<evidence type="ECO:0000256" key="4">
    <source>
        <dbReference type="ARBA" id="ARBA00022857"/>
    </source>
</evidence>
<feature type="binding site" evidence="8">
    <location>
        <position position="220"/>
    </location>
    <ligand>
        <name>NADP(+)</name>
        <dbReference type="ChEBI" id="CHEBI:58349"/>
    </ligand>
</feature>
<dbReference type="SUPFAM" id="SSF53223">
    <property type="entry name" value="Aminoacid dehydrogenase-like, N-terminal domain"/>
    <property type="match status" value="1"/>
</dbReference>
<keyword evidence="3 8" id="KW-0028">Amino-acid biosynthesis</keyword>
<evidence type="ECO:0000256" key="6">
    <source>
        <dbReference type="ARBA" id="ARBA00023141"/>
    </source>
</evidence>
<feature type="domain" description="Quinate/shikimate 5-dehydrogenase/glutamyl-tRNA reductase" evidence="9">
    <location>
        <begin position="117"/>
        <end position="194"/>
    </location>
</feature>
<feature type="binding site" evidence="8">
    <location>
        <position position="250"/>
    </location>
    <ligand>
        <name>shikimate</name>
        <dbReference type="ChEBI" id="CHEBI:36208"/>
    </ligand>
</feature>
<dbReference type="GO" id="GO:0004764">
    <property type="term" value="F:shikimate 3-dehydrogenase (NADP+) activity"/>
    <property type="evidence" value="ECO:0007669"/>
    <property type="project" value="UniProtKB-EC"/>
</dbReference>
<comment type="caution">
    <text evidence="8">Lacks conserved residue(s) required for the propagation of feature annotation.</text>
</comment>
<comment type="pathway">
    <text evidence="1 8">Metabolic intermediate biosynthesis; chorismate biosynthesis; chorismate from D-erythrose 4-phosphate and phosphoenolpyruvate: step 4/7.</text>
</comment>
<dbReference type="Pfam" id="PF01488">
    <property type="entry name" value="Shikimate_DH"/>
    <property type="match status" value="1"/>
</dbReference>
<dbReference type="PANTHER" id="PTHR21089">
    <property type="entry name" value="SHIKIMATE DEHYDROGENASE"/>
    <property type="match status" value="1"/>
</dbReference>
<comment type="catalytic activity">
    <reaction evidence="7 8">
        <text>shikimate + NADP(+) = 3-dehydroshikimate + NADPH + H(+)</text>
        <dbReference type="Rhea" id="RHEA:17737"/>
        <dbReference type="ChEBI" id="CHEBI:15378"/>
        <dbReference type="ChEBI" id="CHEBI:16630"/>
        <dbReference type="ChEBI" id="CHEBI:36208"/>
        <dbReference type="ChEBI" id="CHEBI:57783"/>
        <dbReference type="ChEBI" id="CHEBI:58349"/>
        <dbReference type="EC" id="1.1.1.25"/>
    </reaction>
</comment>
<feature type="binding site" evidence="8">
    <location>
        <position position="243"/>
    </location>
    <ligand>
        <name>NADP(+)</name>
        <dbReference type="ChEBI" id="CHEBI:58349"/>
    </ligand>
</feature>
<dbReference type="Pfam" id="PF08501">
    <property type="entry name" value="Shikimate_dh_N"/>
    <property type="match status" value="1"/>
</dbReference>
<comment type="subunit">
    <text evidence="8">Homodimer.</text>
</comment>
<dbReference type="InterPro" id="IPR006151">
    <property type="entry name" value="Shikm_DH/Glu-tRNA_Rdtase"/>
</dbReference>
<dbReference type="Gene3D" id="3.40.50.10860">
    <property type="entry name" value="Leucine Dehydrogenase, chain A, domain 1"/>
    <property type="match status" value="1"/>
</dbReference>
<evidence type="ECO:0000256" key="5">
    <source>
        <dbReference type="ARBA" id="ARBA00023002"/>
    </source>
</evidence>
<dbReference type="Pfam" id="PF18317">
    <property type="entry name" value="SDH_C"/>
    <property type="match status" value="1"/>
</dbReference>
<evidence type="ECO:0000256" key="1">
    <source>
        <dbReference type="ARBA" id="ARBA00004871"/>
    </source>
</evidence>
<dbReference type="EMBL" id="JAFBFH010000025">
    <property type="protein sequence ID" value="MBM7716338.1"/>
    <property type="molecule type" value="Genomic_DNA"/>
</dbReference>
<organism evidence="12 13">
    <name type="scientific">Siminovitchia thermophila</name>
    <dbReference type="NCBI Taxonomy" id="1245522"/>
    <lineage>
        <taxon>Bacteria</taxon>
        <taxon>Bacillati</taxon>
        <taxon>Bacillota</taxon>
        <taxon>Bacilli</taxon>
        <taxon>Bacillales</taxon>
        <taxon>Bacillaceae</taxon>
        <taxon>Siminovitchia</taxon>
    </lineage>
</organism>
<feature type="binding site" evidence="8">
    <location>
        <position position="103"/>
    </location>
    <ligand>
        <name>shikimate</name>
        <dbReference type="ChEBI" id="CHEBI:36208"/>
    </ligand>
</feature>
<protein>
    <recommendedName>
        <fullName evidence="2 8">Shikimate dehydrogenase (NADP(+))</fullName>
        <shortName evidence="8">SDH</shortName>
        <ecNumber evidence="2 8">1.1.1.25</ecNumber>
    </recommendedName>
</protein>
<feature type="binding site" evidence="8">
    <location>
        <position position="222"/>
    </location>
    <ligand>
        <name>shikimate</name>
        <dbReference type="ChEBI" id="CHEBI:36208"/>
    </ligand>
</feature>
<feature type="domain" description="Shikimate dehydrogenase substrate binding N-terminal" evidence="10">
    <location>
        <begin position="8"/>
        <end position="90"/>
    </location>
</feature>
<dbReference type="InterPro" id="IPR022893">
    <property type="entry name" value="Shikimate_DH_fam"/>
</dbReference>
<feature type="binding site" evidence="8">
    <location>
        <position position="63"/>
    </location>
    <ligand>
        <name>shikimate</name>
        <dbReference type="ChEBI" id="CHEBI:36208"/>
    </ligand>
</feature>
<comment type="function">
    <text evidence="8">Involved in the biosynthesis of the chorismate, which leads to the biosynthesis of aromatic amino acids. Catalyzes the reversible NADPH linked reduction of 3-dehydroshikimate (DHSA) to yield shikimate (SA).</text>
</comment>
<dbReference type="SUPFAM" id="SSF51735">
    <property type="entry name" value="NAD(P)-binding Rossmann-fold domains"/>
    <property type="match status" value="1"/>
</dbReference>
<proteinExistence type="inferred from homology"/>
<dbReference type="HAMAP" id="MF_00222">
    <property type="entry name" value="Shikimate_DH_AroE"/>
    <property type="match status" value="1"/>
</dbReference>
<evidence type="ECO:0000259" key="11">
    <source>
        <dbReference type="Pfam" id="PF18317"/>
    </source>
</evidence>
<feature type="domain" description="SDH C-terminal" evidence="11">
    <location>
        <begin position="243"/>
        <end position="272"/>
    </location>
</feature>
<feature type="active site" description="Proton acceptor" evidence="8">
    <location>
        <position position="67"/>
    </location>
</feature>
<comment type="caution">
    <text evidence="12">The sequence shown here is derived from an EMBL/GenBank/DDBJ whole genome shotgun (WGS) entry which is preliminary data.</text>
</comment>
<keyword evidence="4 8" id="KW-0521">NADP</keyword>
<dbReference type="Proteomes" id="UP000823485">
    <property type="component" value="Unassembled WGS sequence"/>
</dbReference>
<reference evidence="12 13" key="1">
    <citation type="submission" date="2021-01" db="EMBL/GenBank/DDBJ databases">
        <title>Genomic Encyclopedia of Type Strains, Phase IV (KMG-IV): sequencing the most valuable type-strain genomes for metagenomic binning, comparative biology and taxonomic classification.</title>
        <authorList>
            <person name="Goeker M."/>
        </authorList>
    </citation>
    <scope>NUCLEOTIDE SEQUENCE [LARGE SCALE GENOMIC DNA]</scope>
    <source>
        <strain evidence="12 13">DSM 105453</strain>
    </source>
</reference>
<dbReference type="InterPro" id="IPR041121">
    <property type="entry name" value="SDH_C"/>
</dbReference>
<feature type="binding site" evidence="8">
    <location>
        <begin position="152"/>
        <end position="157"/>
    </location>
    <ligand>
        <name>NADP(+)</name>
        <dbReference type="ChEBI" id="CHEBI:58349"/>
    </ligand>
</feature>
<name>A0ABS2RBX7_9BACI</name>
<feature type="binding site" evidence="8">
    <location>
        <begin position="128"/>
        <end position="132"/>
    </location>
    <ligand>
        <name>NADP(+)</name>
        <dbReference type="ChEBI" id="CHEBI:58349"/>
    </ligand>
</feature>
<evidence type="ECO:0000313" key="12">
    <source>
        <dbReference type="EMBL" id="MBM7716338.1"/>
    </source>
</evidence>
<dbReference type="Gene3D" id="3.40.50.720">
    <property type="entry name" value="NAD(P)-binding Rossmann-like Domain"/>
    <property type="match status" value="1"/>
</dbReference>